<sequence>MAPHSTSLTVAAAISILASGWAAGMGTGLSVFGIPTILNGGGSSEVMVRQWRFQFLRGRALMPAIGMLNAINYWNIAYRCWERGLEWRGFASQTPSLLTIVIDINPRAWAAIHDLLPISKAIANILVFINAHLAYGNENQVAVLAAHTNRAVWLYPTSPNPDSLARHRRHASSRDVDMAGVDGHRLREPSSARRPTNTPSSPRLESSILASLRSLIDATGPSDLSPTTLISGALSMALAYIHKTSLAFEPPKTSG</sequence>
<evidence type="ECO:0000313" key="2">
    <source>
        <dbReference type="Proteomes" id="UP001143856"/>
    </source>
</evidence>
<accession>A0ACC1N1V7</accession>
<dbReference type="Proteomes" id="UP001143856">
    <property type="component" value="Unassembled WGS sequence"/>
</dbReference>
<reference evidence="1" key="1">
    <citation type="submission" date="2022-10" db="EMBL/GenBank/DDBJ databases">
        <title>Genome Sequence of Xylaria curta.</title>
        <authorList>
            <person name="Buettner E."/>
        </authorList>
    </citation>
    <scope>NUCLEOTIDE SEQUENCE</scope>
    <source>
        <strain evidence="1">Babe10</strain>
    </source>
</reference>
<comment type="caution">
    <text evidence="1">The sequence shown here is derived from an EMBL/GenBank/DDBJ whole genome shotgun (WGS) entry which is preliminary data.</text>
</comment>
<name>A0ACC1N1V7_9PEZI</name>
<gene>
    <name evidence="1" type="ORF">NUW58_g8983</name>
</gene>
<proteinExistence type="predicted"/>
<keyword evidence="2" id="KW-1185">Reference proteome</keyword>
<protein>
    <submittedName>
        <fullName evidence="1">Uncharacterized protein</fullName>
    </submittedName>
</protein>
<evidence type="ECO:0000313" key="1">
    <source>
        <dbReference type="EMBL" id="KAJ2973252.1"/>
    </source>
</evidence>
<organism evidence="1 2">
    <name type="scientific">Xylaria curta</name>
    <dbReference type="NCBI Taxonomy" id="42375"/>
    <lineage>
        <taxon>Eukaryota</taxon>
        <taxon>Fungi</taxon>
        <taxon>Dikarya</taxon>
        <taxon>Ascomycota</taxon>
        <taxon>Pezizomycotina</taxon>
        <taxon>Sordariomycetes</taxon>
        <taxon>Xylariomycetidae</taxon>
        <taxon>Xylariales</taxon>
        <taxon>Xylariaceae</taxon>
        <taxon>Xylaria</taxon>
    </lineage>
</organism>
<dbReference type="EMBL" id="JAPDGR010002989">
    <property type="protein sequence ID" value="KAJ2973252.1"/>
    <property type="molecule type" value="Genomic_DNA"/>
</dbReference>